<dbReference type="GO" id="GO:0038023">
    <property type="term" value="F:signaling receptor activity"/>
    <property type="evidence" value="ECO:0007669"/>
    <property type="project" value="InterPro"/>
</dbReference>
<keyword evidence="3" id="KW-0732">Signal</keyword>
<dbReference type="AlphaFoldDB" id="A0AAV0T6G1"/>
<evidence type="ECO:0000313" key="5">
    <source>
        <dbReference type="Proteomes" id="UP001162031"/>
    </source>
</evidence>
<dbReference type="GO" id="GO:0009897">
    <property type="term" value="C:external side of plasma membrane"/>
    <property type="evidence" value="ECO:0007669"/>
    <property type="project" value="TreeGrafter"/>
</dbReference>
<feature type="region of interest" description="Disordered" evidence="1">
    <location>
        <begin position="267"/>
        <end position="318"/>
    </location>
</feature>
<dbReference type="PANTHER" id="PTHR13351:SF1">
    <property type="entry name" value="RENIN RECEPTOR"/>
    <property type="match status" value="1"/>
</dbReference>
<protein>
    <submittedName>
        <fullName evidence="4">Uncharacterized protein</fullName>
    </submittedName>
</protein>
<dbReference type="PANTHER" id="PTHR13351">
    <property type="entry name" value="RENIN RECEPTOR"/>
    <property type="match status" value="1"/>
</dbReference>
<sequence>MRPLSLLFVAAVGASLVSAADVLVLGKSTAPLWHKTRSSSSFSGAGLTNLALHALGLPSGRHVPSSSAALSPLQADLFTHSEVYAMLLLDGLSTASLEAIDAALHDVDAFHDVYPVEDSPMMVPVTVANSFHAKYPQAVYCAGTQALCSSVGVQAASEVATVVQQVLAANSFLSPRDDADVAFATQVAQVMQLTADMKQHKDGKMLYVVGLSSLQGHKQELAEQLVTATVTEFLDQLMKKELPVAAQVMTGSLPDVMSQVTAVSRRARTRRLVSHKAKKKEESEESESGADDNEEDDAASGSVGEDDANATLASNSSAPGAVSMPDIAHYQIILWTSILLGAMLLMSVLAMANMDAGRDSLLYAKFIADVNGRKTN</sequence>
<evidence type="ECO:0000256" key="1">
    <source>
        <dbReference type="SAM" id="MobiDB-lite"/>
    </source>
</evidence>
<feature type="compositionally biased region" description="Acidic residues" evidence="1">
    <location>
        <begin position="283"/>
        <end position="308"/>
    </location>
</feature>
<keyword evidence="2" id="KW-0812">Transmembrane</keyword>
<keyword evidence="5" id="KW-1185">Reference proteome</keyword>
<evidence type="ECO:0000313" key="4">
    <source>
        <dbReference type="EMBL" id="CAI5715751.1"/>
    </source>
</evidence>
<feature type="transmembrane region" description="Helical" evidence="2">
    <location>
        <begin position="332"/>
        <end position="352"/>
    </location>
</feature>
<feature type="signal peptide" evidence="3">
    <location>
        <begin position="1"/>
        <end position="19"/>
    </location>
</feature>
<keyword evidence="2" id="KW-1133">Transmembrane helix</keyword>
<organism evidence="4 5">
    <name type="scientific">Hyaloperonospora brassicae</name>
    <name type="common">Brassica downy mildew</name>
    <name type="synonym">Peronospora brassicae</name>
    <dbReference type="NCBI Taxonomy" id="162125"/>
    <lineage>
        <taxon>Eukaryota</taxon>
        <taxon>Sar</taxon>
        <taxon>Stramenopiles</taxon>
        <taxon>Oomycota</taxon>
        <taxon>Peronosporomycetes</taxon>
        <taxon>Peronosporales</taxon>
        <taxon>Peronosporaceae</taxon>
        <taxon>Hyaloperonospora</taxon>
    </lineage>
</organism>
<keyword evidence="2" id="KW-0472">Membrane</keyword>
<dbReference type="EMBL" id="CANTFL010000146">
    <property type="protein sequence ID" value="CAI5715751.1"/>
    <property type="molecule type" value="Genomic_DNA"/>
</dbReference>
<dbReference type="Proteomes" id="UP001162031">
    <property type="component" value="Unassembled WGS sequence"/>
</dbReference>
<evidence type="ECO:0000256" key="2">
    <source>
        <dbReference type="SAM" id="Phobius"/>
    </source>
</evidence>
<proteinExistence type="predicted"/>
<comment type="caution">
    <text evidence="4">The sequence shown here is derived from an EMBL/GenBank/DDBJ whole genome shotgun (WGS) entry which is preliminary data.</text>
</comment>
<accession>A0AAV0T6G1</accession>
<feature type="chain" id="PRO_5043684594" evidence="3">
    <location>
        <begin position="20"/>
        <end position="376"/>
    </location>
</feature>
<feature type="compositionally biased region" description="Basic residues" evidence="1">
    <location>
        <begin position="267"/>
        <end position="278"/>
    </location>
</feature>
<dbReference type="InterPro" id="IPR012493">
    <property type="entry name" value="Renin_rcpt"/>
</dbReference>
<name>A0AAV0T6G1_HYABA</name>
<reference evidence="4" key="1">
    <citation type="submission" date="2022-12" db="EMBL/GenBank/DDBJ databases">
        <authorList>
            <person name="Webb A."/>
        </authorList>
    </citation>
    <scope>NUCLEOTIDE SEQUENCE</scope>
    <source>
        <strain evidence="4">Hp1</strain>
    </source>
</reference>
<gene>
    <name evidence="4" type="ORF">HBR001_LOCUS1496</name>
</gene>
<evidence type="ECO:0000256" key="3">
    <source>
        <dbReference type="SAM" id="SignalP"/>
    </source>
</evidence>